<sequence>MQPIQKTLSNALMLCVSSIFLAQIANATVVRNVSSDQAQGIIGEAISLDVAPGVGLNISFIQTGELVKKAWIDDPSRITLSFDGTLCQTNSQGQECDSDQGASVVHLRQIRPIQFPDLPRSNANGTLLTLITEGSEGRKLYQFRVRPVTREPKYTTIAVRPIANQSLSMANAPEPSSQLFESSETTKSTVKAPVPVIAPLPQIASVRQSAIGRELSEPEELRSLREPAAIVEQLSTQEWADSLSSSTYFQELSKL</sequence>
<dbReference type="AlphaFoldDB" id="A0A1Z4JT41"/>
<feature type="signal peptide" evidence="1">
    <location>
        <begin position="1"/>
        <end position="27"/>
    </location>
</feature>
<name>A0A1Z4JT41_LEPBY</name>
<gene>
    <name evidence="2" type="ORF">NIES2135_67330</name>
</gene>
<evidence type="ECO:0000313" key="3">
    <source>
        <dbReference type="Proteomes" id="UP000217895"/>
    </source>
</evidence>
<keyword evidence="2" id="KW-0614">Plasmid</keyword>
<evidence type="ECO:0000256" key="1">
    <source>
        <dbReference type="SAM" id="SignalP"/>
    </source>
</evidence>
<keyword evidence="1" id="KW-0732">Signal</keyword>
<geneLocation type="plasmid" evidence="2">
    <name>plasmid2</name>
</geneLocation>
<accession>A0A1Z4JT41</accession>
<proteinExistence type="predicted"/>
<protein>
    <submittedName>
        <fullName evidence="2">Uncharacterized protein</fullName>
    </submittedName>
</protein>
<dbReference type="EMBL" id="AP018205">
    <property type="protein sequence ID" value="BAY59856.1"/>
    <property type="molecule type" value="Genomic_DNA"/>
</dbReference>
<keyword evidence="3" id="KW-1185">Reference proteome</keyword>
<reference evidence="2 3" key="1">
    <citation type="submission" date="2017-06" db="EMBL/GenBank/DDBJ databases">
        <title>Genome sequencing of cyanobaciteial culture collection at National Institute for Environmental Studies (NIES).</title>
        <authorList>
            <person name="Hirose Y."/>
            <person name="Shimura Y."/>
            <person name="Fujisawa T."/>
            <person name="Nakamura Y."/>
            <person name="Kawachi M."/>
        </authorList>
    </citation>
    <scope>NUCLEOTIDE SEQUENCE [LARGE SCALE GENOMIC DNA]</scope>
    <source>
        <strain evidence="2 3">NIES-2135</strain>
        <plasmid evidence="3">Plasmid Plasmid2 dna</plasmid>
    </source>
</reference>
<organism evidence="2 3">
    <name type="scientific">Leptolyngbya boryana NIES-2135</name>
    <dbReference type="NCBI Taxonomy" id="1973484"/>
    <lineage>
        <taxon>Bacteria</taxon>
        <taxon>Bacillati</taxon>
        <taxon>Cyanobacteriota</taxon>
        <taxon>Cyanophyceae</taxon>
        <taxon>Leptolyngbyales</taxon>
        <taxon>Leptolyngbyaceae</taxon>
        <taxon>Leptolyngbya group</taxon>
        <taxon>Leptolyngbya</taxon>
    </lineage>
</organism>
<evidence type="ECO:0000313" key="2">
    <source>
        <dbReference type="EMBL" id="BAY59856.1"/>
    </source>
</evidence>
<feature type="chain" id="PRO_5011119434" evidence="1">
    <location>
        <begin position="28"/>
        <end position="255"/>
    </location>
</feature>
<dbReference type="Proteomes" id="UP000217895">
    <property type="component" value="Plasmid Plasmid2 dna"/>
</dbReference>